<sequence>MPKFPKDKLLDSKQYYSLPTNQVFVRPPVKKIKIELYWQDATGETIKGFDDVRHFADFLKANPELAKAIGYISKK</sequence>
<proteinExistence type="predicted"/>
<dbReference type="RefSeq" id="WP_079689324.1">
    <property type="nucleotide sequence ID" value="NZ_FUZU01000004.1"/>
</dbReference>
<organism evidence="1 2">
    <name type="scientific">Ohtaekwangia koreensis</name>
    <dbReference type="NCBI Taxonomy" id="688867"/>
    <lineage>
        <taxon>Bacteria</taxon>
        <taxon>Pseudomonadati</taxon>
        <taxon>Bacteroidota</taxon>
        <taxon>Cytophagia</taxon>
        <taxon>Cytophagales</taxon>
        <taxon>Fulvivirgaceae</taxon>
        <taxon>Ohtaekwangia</taxon>
    </lineage>
</organism>
<dbReference type="EMBL" id="FUZU01000004">
    <property type="protein sequence ID" value="SKC85001.1"/>
    <property type="molecule type" value="Genomic_DNA"/>
</dbReference>
<keyword evidence="2" id="KW-1185">Reference proteome</keyword>
<gene>
    <name evidence="1" type="ORF">SAMN05660236_4780</name>
</gene>
<reference evidence="1 2" key="1">
    <citation type="submission" date="2017-02" db="EMBL/GenBank/DDBJ databases">
        <authorList>
            <person name="Peterson S.W."/>
        </authorList>
    </citation>
    <scope>NUCLEOTIDE SEQUENCE [LARGE SCALE GENOMIC DNA]</scope>
    <source>
        <strain evidence="1 2">DSM 25262</strain>
    </source>
</reference>
<evidence type="ECO:0000313" key="1">
    <source>
        <dbReference type="EMBL" id="SKC85001.1"/>
    </source>
</evidence>
<dbReference type="AlphaFoldDB" id="A0A1T5M9S4"/>
<accession>A0A1T5M9S4</accession>
<protein>
    <submittedName>
        <fullName evidence="1">Uncharacterized protein</fullName>
    </submittedName>
</protein>
<name>A0A1T5M9S4_9BACT</name>
<dbReference type="Proteomes" id="UP000190961">
    <property type="component" value="Unassembled WGS sequence"/>
</dbReference>
<evidence type="ECO:0000313" key="2">
    <source>
        <dbReference type="Proteomes" id="UP000190961"/>
    </source>
</evidence>